<keyword evidence="2" id="KW-1133">Transmembrane helix</keyword>
<keyword evidence="4" id="KW-1185">Reference proteome</keyword>
<protein>
    <submittedName>
        <fullName evidence="3">Uncharacterized protein</fullName>
    </submittedName>
</protein>
<dbReference type="EMBL" id="ML978135">
    <property type="protein sequence ID" value="KAF2094334.1"/>
    <property type="molecule type" value="Genomic_DNA"/>
</dbReference>
<dbReference type="OrthoDB" id="4227234at2759"/>
<feature type="compositionally biased region" description="Acidic residues" evidence="1">
    <location>
        <begin position="132"/>
        <end position="148"/>
    </location>
</feature>
<dbReference type="Proteomes" id="UP000799772">
    <property type="component" value="Unassembled WGS sequence"/>
</dbReference>
<feature type="compositionally biased region" description="Polar residues" evidence="1">
    <location>
        <begin position="359"/>
        <end position="369"/>
    </location>
</feature>
<feature type="region of interest" description="Disordered" evidence="1">
    <location>
        <begin position="121"/>
        <end position="168"/>
    </location>
</feature>
<reference evidence="3" key="1">
    <citation type="journal article" date="2020" name="Stud. Mycol.">
        <title>101 Dothideomycetes genomes: a test case for predicting lifestyles and emergence of pathogens.</title>
        <authorList>
            <person name="Haridas S."/>
            <person name="Albert R."/>
            <person name="Binder M."/>
            <person name="Bloem J."/>
            <person name="Labutti K."/>
            <person name="Salamov A."/>
            <person name="Andreopoulos B."/>
            <person name="Baker S."/>
            <person name="Barry K."/>
            <person name="Bills G."/>
            <person name="Bluhm B."/>
            <person name="Cannon C."/>
            <person name="Castanera R."/>
            <person name="Culley D."/>
            <person name="Daum C."/>
            <person name="Ezra D."/>
            <person name="Gonzalez J."/>
            <person name="Henrissat B."/>
            <person name="Kuo A."/>
            <person name="Liang C."/>
            <person name="Lipzen A."/>
            <person name="Lutzoni F."/>
            <person name="Magnuson J."/>
            <person name="Mondo S."/>
            <person name="Nolan M."/>
            <person name="Ohm R."/>
            <person name="Pangilinan J."/>
            <person name="Park H.-J."/>
            <person name="Ramirez L."/>
            <person name="Alfaro M."/>
            <person name="Sun H."/>
            <person name="Tritt A."/>
            <person name="Yoshinaga Y."/>
            <person name="Zwiers L.-H."/>
            <person name="Turgeon B."/>
            <person name="Goodwin S."/>
            <person name="Spatafora J."/>
            <person name="Crous P."/>
            <person name="Grigoriev I."/>
        </authorList>
    </citation>
    <scope>NUCLEOTIDE SEQUENCE</scope>
    <source>
        <strain evidence="3">CBS 133067</strain>
    </source>
</reference>
<comment type="caution">
    <text evidence="3">The sequence shown here is derived from an EMBL/GenBank/DDBJ whole genome shotgun (WGS) entry which is preliminary data.</text>
</comment>
<evidence type="ECO:0000313" key="3">
    <source>
        <dbReference type="EMBL" id="KAF2094334.1"/>
    </source>
</evidence>
<keyword evidence="2" id="KW-0812">Transmembrane</keyword>
<feature type="transmembrane region" description="Helical" evidence="2">
    <location>
        <begin position="17"/>
        <end position="39"/>
    </location>
</feature>
<proteinExistence type="predicted"/>
<keyword evidence="2" id="KW-0472">Membrane</keyword>
<evidence type="ECO:0000256" key="1">
    <source>
        <dbReference type="SAM" id="MobiDB-lite"/>
    </source>
</evidence>
<organism evidence="3 4">
    <name type="scientific">Rhizodiscina lignyota</name>
    <dbReference type="NCBI Taxonomy" id="1504668"/>
    <lineage>
        <taxon>Eukaryota</taxon>
        <taxon>Fungi</taxon>
        <taxon>Dikarya</taxon>
        <taxon>Ascomycota</taxon>
        <taxon>Pezizomycotina</taxon>
        <taxon>Dothideomycetes</taxon>
        <taxon>Pleosporomycetidae</taxon>
        <taxon>Aulographales</taxon>
        <taxon>Rhizodiscinaceae</taxon>
        <taxon>Rhizodiscina</taxon>
    </lineage>
</organism>
<name>A0A9P4I5P3_9PEZI</name>
<gene>
    <name evidence="3" type="ORF">NA57DRAFT_80740</name>
</gene>
<evidence type="ECO:0000313" key="4">
    <source>
        <dbReference type="Proteomes" id="UP000799772"/>
    </source>
</evidence>
<feature type="region of interest" description="Disordered" evidence="1">
    <location>
        <begin position="321"/>
        <end position="383"/>
    </location>
</feature>
<accession>A0A9P4I5P3</accession>
<feature type="compositionally biased region" description="Acidic residues" evidence="1">
    <location>
        <begin position="155"/>
        <end position="164"/>
    </location>
</feature>
<evidence type="ECO:0000256" key="2">
    <source>
        <dbReference type="SAM" id="Phobius"/>
    </source>
</evidence>
<sequence>MSSPAPSLFFSVSSLSIIYYAVGDAAFSLIWLVLSYELIKQLLHITLSIAFSSKCTRQRQRDAAAQATASSIAAQLQANTNAEIERLNAARASLEQERVENIRVITQRVIEEIVTAQEVATTQEFATAQEEAREEQEALEDDGDEAPEVEAPSQEQEDAEEEQREAEADALNTLRDSIPEFFKSLDPFESEFTCVGTTNKGFRCGQWMISDACKRNAQRRIERMLSANPGTCFELSDLRRLASDLLCRRWHKVGQKSQINEVARHWYNEFSDARKALDDLEDVRAWGIELQEARERIERRQQRSLAPHAFEFGSDTSATFDFESESQSSRTLSRSPSRSPIPSISAASSPDLRPRTASRRSSLSIGSDETPSDGESEGTMSKE</sequence>
<dbReference type="AlphaFoldDB" id="A0A9P4I5P3"/>
<feature type="compositionally biased region" description="Low complexity" evidence="1">
    <location>
        <begin position="325"/>
        <end position="350"/>
    </location>
</feature>